<dbReference type="PANTHER" id="PTHR13504">
    <property type="entry name" value="FIDO DOMAIN-CONTAINING PROTEIN DDB_G0283145"/>
    <property type="match status" value="1"/>
</dbReference>
<sequence length="521" mass="59647">MLKSAHFSFVAPVFNGVVLPEEGIISGYAAIIHKLGLAVPLPIPFTVVSLKNKRIKDKSFTYLPKSYEVDDSLELSEVEALYKHLVFALKYEGVNLLTFSALTKHYTEDELTQLVSIEPTGQYSRRIWFLVEWLMQRELSGISDLSKKSYVDVIDTKQQFGIKGIRSPRQMVNNNLPGTVDFCPLIRRTALLEQYINEKLSNKNSAYLKGIRKNILRRAAAFLLLKDSKASFTIEGESPKSKRAARWGQAIGQAGMTDLSHNEFERLQQLVIENPRFIEMGYRKKGGFIGERDRDTFSPVPDHISAKHEDIQQLMTGLLETSQKLLDNEMDAVLAAASISFGFVFIHPFADGNGRIHRYLIHHVLAKKQFSEQGLIFPVSASILSHIGDYQKVLEGYSIPLLDFIDWKETGDHNVEVINETIDYYRYFDVTPQAEFLYSCVKDTIENIIPNEVNYLGKYEEFKYYIDNTYEMPDDMVSLLVSFLEQNDGSLSKRAKKKEFVQLSESEIKDIEYRYNLIFNS</sequence>
<dbReference type="EMBL" id="CP049616">
    <property type="protein sequence ID" value="QII45085.1"/>
    <property type="molecule type" value="Genomic_DNA"/>
</dbReference>
<dbReference type="SUPFAM" id="SSF140931">
    <property type="entry name" value="Fic-like"/>
    <property type="match status" value="1"/>
</dbReference>
<dbReference type="PANTHER" id="PTHR13504:SF38">
    <property type="entry name" value="FIDO DOMAIN-CONTAINING PROTEIN"/>
    <property type="match status" value="1"/>
</dbReference>
<dbReference type="InterPro" id="IPR003812">
    <property type="entry name" value="Fido"/>
</dbReference>
<dbReference type="AlphaFoldDB" id="A0A6G7J2Q2"/>
<keyword evidence="5" id="KW-1185">Reference proteome</keyword>
<dbReference type="Proteomes" id="UP000502928">
    <property type="component" value="Chromosome"/>
</dbReference>
<feature type="binding site" evidence="2">
    <location>
        <begin position="351"/>
        <end position="358"/>
    </location>
    <ligand>
        <name>ATP</name>
        <dbReference type="ChEBI" id="CHEBI:30616"/>
    </ligand>
</feature>
<evidence type="ECO:0000256" key="2">
    <source>
        <dbReference type="PIRSR" id="PIRSR640198-2"/>
    </source>
</evidence>
<proteinExistence type="predicted"/>
<feature type="binding site" evidence="2">
    <location>
        <begin position="300"/>
        <end position="303"/>
    </location>
    <ligand>
        <name>ATP</name>
        <dbReference type="ChEBI" id="CHEBI:30616"/>
    </ligand>
</feature>
<accession>A0A6G7J2Q2</accession>
<evidence type="ECO:0000313" key="5">
    <source>
        <dbReference type="Proteomes" id="UP000502928"/>
    </source>
</evidence>
<evidence type="ECO:0000259" key="3">
    <source>
        <dbReference type="PROSITE" id="PS51459"/>
    </source>
</evidence>
<dbReference type="RefSeq" id="WP_166248578.1">
    <property type="nucleotide sequence ID" value="NZ_CP049616.1"/>
</dbReference>
<dbReference type="PROSITE" id="PS51459">
    <property type="entry name" value="FIDO"/>
    <property type="match status" value="1"/>
</dbReference>
<protein>
    <submittedName>
        <fullName evidence="4">Fic family protein</fullName>
    </submittedName>
</protein>
<feature type="active site" evidence="1">
    <location>
        <position position="347"/>
    </location>
</feature>
<organism evidence="4 5">
    <name type="scientific">Flagellimonas oceani</name>
    <dbReference type="NCBI Taxonomy" id="2698672"/>
    <lineage>
        <taxon>Bacteria</taxon>
        <taxon>Pseudomonadati</taxon>
        <taxon>Bacteroidota</taxon>
        <taxon>Flavobacteriia</taxon>
        <taxon>Flavobacteriales</taxon>
        <taxon>Flavobacteriaceae</taxon>
        <taxon>Flagellimonas</taxon>
    </lineage>
</organism>
<dbReference type="GO" id="GO:0005524">
    <property type="term" value="F:ATP binding"/>
    <property type="evidence" value="ECO:0007669"/>
    <property type="project" value="UniProtKB-KW"/>
</dbReference>
<dbReference type="InterPro" id="IPR040198">
    <property type="entry name" value="Fido_containing"/>
</dbReference>
<evidence type="ECO:0000313" key="4">
    <source>
        <dbReference type="EMBL" id="QII45085.1"/>
    </source>
</evidence>
<dbReference type="InterPro" id="IPR036597">
    <property type="entry name" value="Fido-like_dom_sf"/>
</dbReference>
<evidence type="ECO:0000256" key="1">
    <source>
        <dbReference type="PIRSR" id="PIRSR640198-1"/>
    </source>
</evidence>
<name>A0A6G7J2Q2_9FLAO</name>
<reference evidence="4 5" key="1">
    <citation type="submission" date="2020-02" db="EMBL/GenBank/DDBJ databases">
        <title>Complete genome of Muricauda sp. 501str8.</title>
        <authorList>
            <person name="Dong B."/>
            <person name="Zhu S."/>
            <person name="Yang J."/>
            <person name="Chen J."/>
        </authorList>
    </citation>
    <scope>NUCLEOTIDE SEQUENCE [LARGE SCALE GENOMIC DNA]</scope>
    <source>
        <strain evidence="4 5">501str8</strain>
    </source>
</reference>
<dbReference type="KEGG" id="mut:GVT53_10460"/>
<keyword evidence="2" id="KW-0067">ATP-binding</keyword>
<dbReference type="Pfam" id="PF02661">
    <property type="entry name" value="Fic"/>
    <property type="match status" value="1"/>
</dbReference>
<feature type="domain" description="Fido" evidence="3">
    <location>
        <begin position="259"/>
        <end position="410"/>
    </location>
</feature>
<dbReference type="Gene3D" id="1.10.3290.10">
    <property type="entry name" value="Fido-like domain"/>
    <property type="match status" value="1"/>
</dbReference>
<keyword evidence="2" id="KW-0547">Nucleotide-binding</keyword>
<gene>
    <name evidence="4" type="ORF">GVT53_10460</name>
</gene>